<evidence type="ECO:0000313" key="3">
    <source>
        <dbReference type="Proteomes" id="UP000233551"/>
    </source>
</evidence>
<gene>
    <name evidence="2" type="ORF">CRG98_032285</name>
</gene>
<feature type="region of interest" description="Disordered" evidence="1">
    <location>
        <begin position="1"/>
        <end position="43"/>
    </location>
</feature>
<accession>A0A2I0IUH5</accession>
<reference evidence="2 3" key="1">
    <citation type="submission" date="2017-11" db="EMBL/GenBank/DDBJ databases">
        <title>De-novo sequencing of pomegranate (Punica granatum L.) genome.</title>
        <authorList>
            <person name="Akparov Z."/>
            <person name="Amiraslanov A."/>
            <person name="Hajiyeva S."/>
            <person name="Abbasov M."/>
            <person name="Kaur K."/>
            <person name="Hamwieh A."/>
            <person name="Solovyev V."/>
            <person name="Salamov A."/>
            <person name="Braich B."/>
            <person name="Kosarev P."/>
            <person name="Mahmoud A."/>
            <person name="Hajiyev E."/>
            <person name="Babayeva S."/>
            <person name="Izzatullayeva V."/>
            <person name="Mammadov A."/>
            <person name="Mammadov A."/>
            <person name="Sharifova S."/>
            <person name="Ojaghi J."/>
            <person name="Eynullazada K."/>
            <person name="Bayramov B."/>
            <person name="Abdulazimova A."/>
            <person name="Shahmuradov I."/>
        </authorList>
    </citation>
    <scope>NUCLEOTIDE SEQUENCE [LARGE SCALE GENOMIC DNA]</scope>
    <source>
        <strain evidence="3">cv. AG2017</strain>
        <tissue evidence="2">Leaf</tissue>
    </source>
</reference>
<comment type="caution">
    <text evidence="2">The sequence shown here is derived from an EMBL/GenBank/DDBJ whole genome shotgun (WGS) entry which is preliminary data.</text>
</comment>
<proteinExistence type="predicted"/>
<name>A0A2I0IUH5_PUNGR</name>
<dbReference type="Proteomes" id="UP000233551">
    <property type="component" value="Unassembled WGS sequence"/>
</dbReference>
<dbReference type="AlphaFoldDB" id="A0A2I0IUH5"/>
<feature type="compositionally biased region" description="Basic and acidic residues" evidence="1">
    <location>
        <begin position="84"/>
        <end position="93"/>
    </location>
</feature>
<evidence type="ECO:0000313" key="2">
    <source>
        <dbReference type="EMBL" id="PKI47310.1"/>
    </source>
</evidence>
<dbReference type="EMBL" id="PGOL01002518">
    <property type="protein sequence ID" value="PKI47310.1"/>
    <property type="molecule type" value="Genomic_DNA"/>
</dbReference>
<feature type="region of interest" description="Disordered" evidence="1">
    <location>
        <begin position="84"/>
        <end position="103"/>
    </location>
</feature>
<protein>
    <submittedName>
        <fullName evidence="2">Uncharacterized protein</fullName>
    </submittedName>
</protein>
<organism evidence="2 3">
    <name type="scientific">Punica granatum</name>
    <name type="common">Pomegranate</name>
    <dbReference type="NCBI Taxonomy" id="22663"/>
    <lineage>
        <taxon>Eukaryota</taxon>
        <taxon>Viridiplantae</taxon>
        <taxon>Streptophyta</taxon>
        <taxon>Embryophyta</taxon>
        <taxon>Tracheophyta</taxon>
        <taxon>Spermatophyta</taxon>
        <taxon>Magnoliopsida</taxon>
        <taxon>eudicotyledons</taxon>
        <taxon>Gunneridae</taxon>
        <taxon>Pentapetalae</taxon>
        <taxon>rosids</taxon>
        <taxon>malvids</taxon>
        <taxon>Myrtales</taxon>
        <taxon>Lythraceae</taxon>
        <taxon>Punica</taxon>
    </lineage>
</organism>
<evidence type="ECO:0000256" key="1">
    <source>
        <dbReference type="SAM" id="MobiDB-lite"/>
    </source>
</evidence>
<keyword evidence="3" id="KW-1185">Reference proteome</keyword>
<sequence>MGAARALSAATLPRQGQLRPLKSPTTSLGKGWLPVRSHPPTRSRLDIHGEKGLVGLKFHCHPCPDEAGIIDGLDGDGVAVGKVDEEKSEEDGATKASSAATLC</sequence>